<feature type="domain" description="Phosphoribosylformylglycinamidine synthase linker" evidence="11">
    <location>
        <begin position="181"/>
        <end position="230"/>
    </location>
</feature>
<feature type="active site" description="Proton acceptor" evidence="8">
    <location>
        <position position="298"/>
    </location>
</feature>
<organism evidence="12 13">
    <name type="scientific">Planctomicrobium piriforme</name>
    <dbReference type="NCBI Taxonomy" id="1576369"/>
    <lineage>
        <taxon>Bacteria</taxon>
        <taxon>Pseudomonadati</taxon>
        <taxon>Planctomycetota</taxon>
        <taxon>Planctomycetia</taxon>
        <taxon>Planctomycetales</taxon>
        <taxon>Planctomycetaceae</taxon>
        <taxon>Planctomicrobium</taxon>
    </lineage>
</organism>
<dbReference type="InterPro" id="IPR036921">
    <property type="entry name" value="PurM-like_N_sf"/>
</dbReference>
<dbReference type="InterPro" id="IPR041609">
    <property type="entry name" value="PurL_linker"/>
</dbReference>
<feature type="binding site" evidence="8">
    <location>
        <position position="453"/>
    </location>
    <ligand>
        <name>substrate</name>
    </ligand>
</feature>
<comment type="subunit">
    <text evidence="8">Monomer. Part of the FGAM synthase complex composed of 1 PurL, 1 PurQ and 2 PurS subunits.</text>
</comment>
<dbReference type="GO" id="GO:0000287">
    <property type="term" value="F:magnesium ion binding"/>
    <property type="evidence" value="ECO:0007669"/>
    <property type="project" value="UniProtKB-UniRule"/>
</dbReference>
<comment type="caution">
    <text evidence="8">Lacks conserved residue(s) required for the propagation of feature annotation.</text>
</comment>
<evidence type="ECO:0000256" key="1">
    <source>
        <dbReference type="ARBA" id="ARBA00022490"/>
    </source>
</evidence>
<evidence type="ECO:0000256" key="8">
    <source>
        <dbReference type="HAMAP-Rule" id="MF_00420"/>
    </source>
</evidence>
<keyword evidence="3 8" id="KW-0479">Metal-binding</keyword>
<dbReference type="SUPFAM" id="SSF82697">
    <property type="entry name" value="PurS-like"/>
    <property type="match status" value="1"/>
</dbReference>
<dbReference type="HAMAP" id="MF_00420">
    <property type="entry name" value="PurL_2"/>
    <property type="match status" value="1"/>
</dbReference>
<dbReference type="GO" id="GO:0005524">
    <property type="term" value="F:ATP binding"/>
    <property type="evidence" value="ECO:0007669"/>
    <property type="project" value="UniProtKB-UniRule"/>
</dbReference>
<dbReference type="Gene3D" id="3.30.1330.10">
    <property type="entry name" value="PurM-like, N-terminal domain"/>
    <property type="match status" value="2"/>
</dbReference>
<dbReference type="CDD" id="cd02204">
    <property type="entry name" value="PurL_repeat2"/>
    <property type="match status" value="1"/>
</dbReference>
<dbReference type="UniPathway" id="UPA00074">
    <property type="reaction ID" value="UER00128"/>
</dbReference>
<feature type="binding site" evidence="8">
    <location>
        <position position="296"/>
    </location>
    <ligand>
        <name>Mg(2+)</name>
        <dbReference type="ChEBI" id="CHEBI:18420"/>
        <label>1</label>
    </ligand>
</feature>
<comment type="catalytic activity">
    <reaction evidence="8">
        <text>N(2)-formyl-N(1)-(5-phospho-beta-D-ribosyl)glycinamide + L-glutamine + ATP + H2O = 2-formamido-N(1)-(5-O-phospho-beta-D-ribosyl)acetamidine + L-glutamate + ADP + phosphate + H(+)</text>
        <dbReference type="Rhea" id="RHEA:17129"/>
        <dbReference type="ChEBI" id="CHEBI:15377"/>
        <dbReference type="ChEBI" id="CHEBI:15378"/>
        <dbReference type="ChEBI" id="CHEBI:29985"/>
        <dbReference type="ChEBI" id="CHEBI:30616"/>
        <dbReference type="ChEBI" id="CHEBI:43474"/>
        <dbReference type="ChEBI" id="CHEBI:58359"/>
        <dbReference type="ChEBI" id="CHEBI:147286"/>
        <dbReference type="ChEBI" id="CHEBI:147287"/>
        <dbReference type="ChEBI" id="CHEBI:456216"/>
        <dbReference type="EC" id="6.3.5.3"/>
    </reaction>
</comment>
<dbReference type="Gene3D" id="3.90.650.10">
    <property type="entry name" value="PurM-like C-terminal domain"/>
    <property type="match status" value="2"/>
</dbReference>
<comment type="subcellular location">
    <subcellularLocation>
        <location evidence="8">Cytoplasm</location>
    </subcellularLocation>
</comment>
<evidence type="ECO:0000313" key="12">
    <source>
        <dbReference type="EMBL" id="SFH54177.1"/>
    </source>
</evidence>
<keyword evidence="6 8" id="KW-0067">ATP-binding</keyword>
<dbReference type="InterPro" id="IPR016188">
    <property type="entry name" value="PurM-like_N"/>
</dbReference>
<comment type="similarity">
    <text evidence="8">Belongs to the FGAMS family.</text>
</comment>
<dbReference type="GO" id="GO:0006189">
    <property type="term" value="P:'de novo' IMP biosynthetic process"/>
    <property type="evidence" value="ECO:0007669"/>
    <property type="project" value="UniProtKB-UniRule"/>
</dbReference>
<dbReference type="EMBL" id="FOQD01000001">
    <property type="protein sequence ID" value="SFH54177.1"/>
    <property type="molecule type" value="Genomic_DNA"/>
</dbReference>
<dbReference type="SUPFAM" id="SSF55326">
    <property type="entry name" value="PurM N-terminal domain-like"/>
    <property type="match status" value="2"/>
</dbReference>
<keyword evidence="2 8" id="KW-0436">Ligase</keyword>
<evidence type="ECO:0000256" key="7">
    <source>
        <dbReference type="ARBA" id="ARBA00022842"/>
    </source>
</evidence>
<feature type="binding site" evidence="8">
    <location>
        <position position="754"/>
    </location>
    <ligand>
        <name>substrate</name>
    </ligand>
</feature>
<evidence type="ECO:0000256" key="6">
    <source>
        <dbReference type="ARBA" id="ARBA00022840"/>
    </source>
</evidence>
<reference evidence="13" key="1">
    <citation type="submission" date="2016-10" db="EMBL/GenBank/DDBJ databases">
        <authorList>
            <person name="Varghese N."/>
            <person name="Submissions S."/>
        </authorList>
    </citation>
    <scope>NUCLEOTIDE SEQUENCE [LARGE SCALE GENOMIC DNA]</scope>
    <source>
        <strain evidence="13">DSM 26348</strain>
    </source>
</reference>
<dbReference type="InterPro" id="IPR036676">
    <property type="entry name" value="PurM-like_C_sf"/>
</dbReference>
<dbReference type="GO" id="GO:0004642">
    <property type="term" value="F:phosphoribosylformylglycinamidine synthase activity"/>
    <property type="evidence" value="ECO:0007669"/>
    <property type="project" value="UniProtKB-UniRule"/>
</dbReference>
<evidence type="ECO:0000256" key="5">
    <source>
        <dbReference type="ARBA" id="ARBA00022755"/>
    </source>
</evidence>
<dbReference type="Gene3D" id="3.30.1280.10">
    <property type="entry name" value="Phosphoribosylformylglycinamidine synthase subunit PurS"/>
    <property type="match status" value="1"/>
</dbReference>
<feature type="domain" description="PurM-like N-terminal" evidence="9">
    <location>
        <begin position="655"/>
        <end position="755"/>
    </location>
</feature>
<feature type="binding site" evidence="8">
    <location>
        <position position="294"/>
    </location>
    <ligand>
        <name>ATP</name>
        <dbReference type="ChEBI" id="CHEBI:30616"/>
    </ligand>
</feature>
<dbReference type="EC" id="6.3.5.3" evidence="8"/>
<evidence type="ECO:0000313" key="13">
    <source>
        <dbReference type="Proteomes" id="UP000199518"/>
    </source>
</evidence>
<evidence type="ECO:0000259" key="9">
    <source>
        <dbReference type="Pfam" id="PF00586"/>
    </source>
</evidence>
<feature type="binding site" evidence="8">
    <location>
        <position position="319"/>
    </location>
    <ligand>
        <name>substrate</name>
    </ligand>
</feature>
<dbReference type="Proteomes" id="UP000199518">
    <property type="component" value="Unassembled WGS sequence"/>
</dbReference>
<accession>A0A1I3AVR9</accession>
<name>A0A1I3AVR9_9PLAN</name>
<evidence type="ECO:0000256" key="2">
    <source>
        <dbReference type="ARBA" id="ARBA00022598"/>
    </source>
</evidence>
<dbReference type="InterPro" id="IPR010918">
    <property type="entry name" value="PurM-like_C_dom"/>
</dbReference>
<keyword evidence="1 8" id="KW-0963">Cytoplasm</keyword>
<dbReference type="SUPFAM" id="SSF56042">
    <property type="entry name" value="PurM C-terminal domain-like"/>
    <property type="match status" value="2"/>
</dbReference>
<protein>
    <recommendedName>
        <fullName evidence="8">Phosphoribosylformylglycinamidine synthase subunit PurL</fullName>
        <shortName evidence="8">FGAM synthase</shortName>
        <ecNumber evidence="8">6.3.5.3</ecNumber>
    </recommendedName>
    <alternativeName>
        <fullName evidence="8">Formylglycinamide ribonucleotide amidotransferase subunit II</fullName>
        <shortName evidence="8">FGAR amidotransferase II</shortName>
        <shortName evidence="8">FGAR-AT II</shortName>
    </alternativeName>
    <alternativeName>
        <fullName evidence="8">Glutamine amidotransferase PurL</fullName>
    </alternativeName>
    <alternativeName>
        <fullName evidence="8">Phosphoribosylformylglycinamidine synthase subunit II</fullName>
    </alternativeName>
</protein>
<dbReference type="Pfam" id="PF18072">
    <property type="entry name" value="FGAR-AT_linker"/>
    <property type="match status" value="1"/>
</dbReference>
<feature type="binding site" evidence="8">
    <location>
        <position position="481"/>
    </location>
    <ligand>
        <name>Mg(2+)</name>
        <dbReference type="ChEBI" id="CHEBI:18420"/>
        <label>2</label>
    </ligand>
</feature>
<dbReference type="RefSeq" id="WP_092046822.1">
    <property type="nucleotide sequence ID" value="NZ_FOQD01000001.1"/>
</dbReference>
<gene>
    <name evidence="8" type="primary">purL</name>
    <name evidence="12" type="ORF">SAMN05421753_10185</name>
</gene>
<keyword evidence="4 8" id="KW-0547">Nucleotide-binding</keyword>
<sequence length="970" mass="105016">MLWEIEIHPVAGAADREADRVLGEVRSRGLASIRTVQAARSYLVEGELNPSQLAQVTRFLSDVLVERCEQQALPTTESTVNGRLLNVLYKAGVTDNTGLTAKSALQELGLPITGVATCRKYWVNEDASEEDLNRLSRRVLSNDSIERVLSGPLTLRSLALGSEYQFELRHVPIREMDDAALQRLSKEGQLYLSLAEMRQIQSQFRELGREPTDIELETVAQTWSEHCSHKTLAGRIAYRDEKGERQFKNMLKETVFAATQQIRKDLGEADWCVSVFKDNAGIVRFDDKQDVCIKVETHNHPSALEPYGGANTGLGGVIRDPLGTGMGARAVCNTDVFCFAPPETPYDSLPQGLLHPKTVMNGVVSGVRDYGNRMGIPTVNGAVYFDDRYLGNPLVYCGNVAMIPRGMSEKKVWPGDYIVSVGGRTGRDGIHGATFSSAELTHESEELSGGAVQIGNAITEKMVLDVVLAARDRGLFNAITDCGAGGFSSAVGEMGEETGAEVWLDRAPLKYAGLSYTEIWISEAQERMVLAVPEEKWQAFHDLCASEGVEATVLGKFTDTKRLVLKYQDQIVGDVAMAFLHEGRPPVVREANYLPPAATPFRSASKSTDLNAVLKSILSSLNVCSKERIIRQYDHEVQAGSVIKPLVGVQNDGPSDAAVIRPDLASNRGLVISCGMNPRLGDLDPYWMAASAIDEAVRNCIAVGADPERIAILDNFCWGNTERAETLGSLVRAALGCYDVAVAFGTPFVSGKDSLNNEFSHEVDGQKKTITIPSSLLITALGQVDHVEHCVTMDLKSPGNVLMLVGTTQAEMGGSHFNLVTGSTGGDVPKVDLKTAPRLFSAMHQAISKHLVRSCHDLSEGGLATALAEMAFAGGLGVSAELAAVDDVDQLSDEISLFSESNTRFLIEVPEEHVSAVQSIFVQGGVPEPIQIGTVNDSGRLIVTGQNGTRLIDASLEELKSAWQKPLANF</sequence>
<comment type="function">
    <text evidence="8">Part of the phosphoribosylformylglycinamidine synthase complex involved in the purines biosynthetic pathway. Catalyzes the ATP-dependent conversion of formylglycinamide ribonucleotide (FGAR) and glutamine to yield formylglycinamidine ribonucleotide (FGAM) and glutamate. The FGAM synthase complex is composed of three subunits. PurQ produces an ammonia molecule by converting glutamine to glutamate. PurL transfers the ammonia molecule to FGAR to form FGAM in an ATP-dependent manner. PurS interacts with PurQ and PurL and is thought to assist in the transfer of the ammonia molecule from PurQ to PurL.</text>
</comment>
<keyword evidence="5 8" id="KW-0658">Purine biosynthesis</keyword>
<comment type="pathway">
    <text evidence="8">Purine metabolism; IMP biosynthesis via de novo pathway; 5-amino-1-(5-phospho-D-ribosyl)imidazole from N(2)-formyl-N(1)-(5-phospho-D-ribosyl)glycinamide: step 1/2.</text>
</comment>
<evidence type="ECO:0000259" key="11">
    <source>
        <dbReference type="Pfam" id="PF18072"/>
    </source>
</evidence>
<dbReference type="Pfam" id="PF00586">
    <property type="entry name" value="AIRS"/>
    <property type="match status" value="2"/>
</dbReference>
<dbReference type="CDD" id="cd02203">
    <property type="entry name" value="PurL_repeat1"/>
    <property type="match status" value="1"/>
</dbReference>
<evidence type="ECO:0000256" key="4">
    <source>
        <dbReference type="ARBA" id="ARBA00022741"/>
    </source>
</evidence>
<dbReference type="InterPro" id="IPR010074">
    <property type="entry name" value="PRibForGlyAmidine_synth_PurL"/>
</dbReference>
<feature type="active site" evidence="8">
    <location>
        <position position="226"/>
    </location>
</feature>
<feature type="domain" description="PurM-like C-terminal" evidence="10">
    <location>
        <begin position="414"/>
        <end position="567"/>
    </location>
</feature>
<dbReference type="GO" id="GO:0005737">
    <property type="term" value="C:cytoplasm"/>
    <property type="evidence" value="ECO:0007669"/>
    <property type="project" value="UniProtKB-SubCell"/>
</dbReference>
<feature type="domain" description="PurM-like C-terminal" evidence="10">
    <location>
        <begin position="798"/>
        <end position="944"/>
    </location>
</feature>
<dbReference type="InterPro" id="IPR036604">
    <property type="entry name" value="PurS-like_sf"/>
</dbReference>
<keyword evidence="7 8" id="KW-0460">Magnesium</keyword>
<dbReference type="PANTHER" id="PTHR43555:SF1">
    <property type="entry name" value="PHOSPHORIBOSYLFORMYLGLYCINAMIDINE SYNTHASE SUBUNIT PURL"/>
    <property type="match status" value="1"/>
</dbReference>
<dbReference type="PANTHER" id="PTHR43555">
    <property type="entry name" value="PHOSPHORIBOSYLFORMYLGLYCINAMIDINE SYNTHASE SUBUNIT PURL"/>
    <property type="match status" value="1"/>
</dbReference>
<keyword evidence="13" id="KW-1185">Reference proteome</keyword>
<dbReference type="STRING" id="1576369.SAMN05421753_10185"/>
<evidence type="ECO:0000256" key="3">
    <source>
        <dbReference type="ARBA" id="ARBA00022723"/>
    </source>
</evidence>
<feature type="binding site" evidence="8">
    <location>
        <position position="714"/>
    </location>
    <ligand>
        <name>ATP</name>
        <dbReference type="ChEBI" id="CHEBI:30616"/>
    </ligand>
</feature>
<feature type="binding site" evidence="8">
    <location>
        <position position="751"/>
    </location>
    <ligand>
        <name>ATP</name>
        <dbReference type="ChEBI" id="CHEBI:30616"/>
    </ligand>
</feature>
<dbReference type="NCBIfam" id="TIGR01736">
    <property type="entry name" value="FGAM_synth_II"/>
    <property type="match status" value="1"/>
</dbReference>
<evidence type="ECO:0000259" key="10">
    <source>
        <dbReference type="Pfam" id="PF02769"/>
    </source>
</evidence>
<dbReference type="Gene3D" id="1.10.8.750">
    <property type="entry name" value="Phosphoribosylformylglycinamidine synthase, linker domain"/>
    <property type="match status" value="1"/>
</dbReference>
<feature type="binding site" evidence="8">
    <location>
        <position position="320"/>
    </location>
    <ligand>
        <name>Mg(2+)</name>
        <dbReference type="ChEBI" id="CHEBI:18420"/>
        <label>2</label>
    </ligand>
</feature>
<proteinExistence type="inferred from homology"/>
<dbReference type="OrthoDB" id="9804441at2"/>
<feature type="domain" description="PurM-like N-terminal" evidence="9">
    <location>
        <begin position="278"/>
        <end position="400"/>
    </location>
</feature>
<dbReference type="Pfam" id="PF02769">
    <property type="entry name" value="AIRS_C"/>
    <property type="match status" value="2"/>
</dbReference>
<dbReference type="AlphaFoldDB" id="A0A1I3AVR9"/>